<dbReference type="GO" id="GO:0009986">
    <property type="term" value="C:cell surface"/>
    <property type="evidence" value="ECO:0007669"/>
    <property type="project" value="TreeGrafter"/>
</dbReference>
<dbReference type="Pfam" id="PF12924">
    <property type="entry name" value="APP_Cu_bd"/>
    <property type="match status" value="1"/>
</dbReference>
<evidence type="ECO:0000256" key="13">
    <source>
        <dbReference type="ARBA" id="ARBA00023180"/>
    </source>
</evidence>
<feature type="coiled-coil region" evidence="17">
    <location>
        <begin position="285"/>
        <end position="331"/>
    </location>
</feature>
<dbReference type="GO" id="GO:0051246">
    <property type="term" value="P:regulation of protein metabolic process"/>
    <property type="evidence" value="ECO:0007669"/>
    <property type="project" value="UniProtKB-ARBA"/>
</dbReference>
<feature type="disulfide bond" evidence="15">
    <location>
        <begin position="48"/>
        <end position="92"/>
    </location>
</feature>
<dbReference type="FunFam" id="3.90.570.10:FF:000001">
    <property type="entry name" value="Amyloid beta A4 protein"/>
    <property type="match status" value="1"/>
</dbReference>
<accession>A0A8C5BIE9</accession>
<dbReference type="FunFam" id="1.20.120.770:FF:000001">
    <property type="entry name" value="Amyloid beta A4 protein-like isoform 1"/>
    <property type="match status" value="1"/>
</dbReference>
<keyword evidence="5" id="KW-0479">Metal-binding</keyword>
<organism evidence="21 22">
    <name type="scientific">Gadus morhua</name>
    <name type="common">Atlantic cod</name>
    <dbReference type="NCBI Taxonomy" id="8049"/>
    <lineage>
        <taxon>Eukaryota</taxon>
        <taxon>Metazoa</taxon>
        <taxon>Chordata</taxon>
        <taxon>Craniata</taxon>
        <taxon>Vertebrata</taxon>
        <taxon>Euteleostomi</taxon>
        <taxon>Actinopterygii</taxon>
        <taxon>Neopterygii</taxon>
        <taxon>Teleostei</taxon>
        <taxon>Neoteleostei</taxon>
        <taxon>Acanthomorphata</taxon>
        <taxon>Zeiogadaria</taxon>
        <taxon>Gadariae</taxon>
        <taxon>Gadiformes</taxon>
        <taxon>Gadoidei</taxon>
        <taxon>Gadidae</taxon>
        <taxon>Gadus</taxon>
    </lineage>
</organism>
<feature type="domain" description="E2" evidence="20">
    <location>
        <begin position="253"/>
        <end position="444"/>
    </location>
</feature>
<evidence type="ECO:0000256" key="2">
    <source>
        <dbReference type="ARBA" id="ARBA00016844"/>
    </source>
</evidence>
<reference evidence="21" key="1">
    <citation type="submission" date="2025-08" db="UniProtKB">
        <authorList>
            <consortium name="Ensembl"/>
        </authorList>
    </citation>
    <scope>IDENTIFICATION</scope>
</reference>
<dbReference type="InterPro" id="IPR019744">
    <property type="entry name" value="APP_CUBD_CS"/>
</dbReference>
<dbReference type="GO" id="GO:0030546">
    <property type="term" value="F:signaling receptor activator activity"/>
    <property type="evidence" value="ECO:0007669"/>
    <property type="project" value="TreeGrafter"/>
</dbReference>
<dbReference type="GO" id="GO:0007409">
    <property type="term" value="P:axonogenesis"/>
    <property type="evidence" value="ECO:0007669"/>
    <property type="project" value="TreeGrafter"/>
</dbReference>
<dbReference type="GO" id="GO:0008201">
    <property type="term" value="F:heparin binding"/>
    <property type="evidence" value="ECO:0007669"/>
    <property type="project" value="UniProtKB-UniRule"/>
</dbReference>
<keyword evidence="11 16" id="KW-0472">Membrane</keyword>
<evidence type="ECO:0000259" key="20">
    <source>
        <dbReference type="PROSITE" id="PS51870"/>
    </source>
</evidence>
<feature type="transmembrane region" description="Helical" evidence="16">
    <location>
        <begin position="567"/>
        <end position="589"/>
    </location>
</feature>
<gene>
    <name evidence="21" type="primary">APP</name>
</gene>
<comment type="similarity">
    <text evidence="15 16">Belongs to the APP family.</text>
</comment>
<proteinExistence type="inferred from homology"/>
<evidence type="ECO:0000256" key="18">
    <source>
        <dbReference type="SAM" id="MobiDB-lite"/>
    </source>
</evidence>
<dbReference type="PROSITE" id="PS51870">
    <property type="entry name" value="APP_E2"/>
    <property type="match status" value="1"/>
</dbReference>
<feature type="region of interest" description="Disordered" evidence="18">
    <location>
        <begin position="166"/>
        <end position="222"/>
    </location>
</feature>
<dbReference type="SUPFAM" id="SSF89811">
    <property type="entry name" value="Amyloid beta a4 protein copper binding domain (domain 2)"/>
    <property type="match status" value="1"/>
</dbReference>
<evidence type="ECO:0000256" key="16">
    <source>
        <dbReference type="RuleBase" id="RU367156"/>
    </source>
</evidence>
<evidence type="ECO:0000256" key="5">
    <source>
        <dbReference type="ARBA" id="ARBA00022723"/>
    </source>
</evidence>
<feature type="disulfide bond" evidence="15">
    <location>
        <begin position="73"/>
        <end position="80"/>
    </location>
</feature>
<evidence type="ECO:0000256" key="6">
    <source>
        <dbReference type="ARBA" id="ARBA00022729"/>
    </source>
</evidence>
<dbReference type="GO" id="GO:0007417">
    <property type="term" value="P:central nervous system development"/>
    <property type="evidence" value="ECO:0007669"/>
    <property type="project" value="TreeGrafter"/>
</dbReference>
<protein>
    <recommendedName>
        <fullName evidence="2 16">Amyloid-beta A4 protein</fullName>
    </recommendedName>
</protein>
<comment type="function">
    <text evidence="16">Functions as a cell surface receptor and performs physiological functions on the surface of neurons relevant to neurite growth, neuronal adhesion and axonogenesis.</text>
</comment>
<dbReference type="Pfam" id="PF12925">
    <property type="entry name" value="APP_E2"/>
    <property type="match status" value="1"/>
</dbReference>
<dbReference type="Gene3D" id="3.30.1490.140">
    <property type="entry name" value="Amyloidogenic glycoprotein, copper-binding domain"/>
    <property type="match status" value="1"/>
</dbReference>
<dbReference type="FunFam" id="3.30.1490.140:FF:000001">
    <property type="entry name" value="Amyloid beta (A4) protein b"/>
    <property type="match status" value="1"/>
</dbReference>
<dbReference type="InterPro" id="IPR036454">
    <property type="entry name" value="Amyloid_glyco_heparin-bd_sf"/>
</dbReference>
<dbReference type="GO" id="GO:0005798">
    <property type="term" value="C:Golgi-associated vesicle"/>
    <property type="evidence" value="ECO:0007669"/>
    <property type="project" value="UniProtKB-UniRule"/>
</dbReference>
<keyword evidence="16" id="KW-1003">Cell membrane</keyword>
<dbReference type="InterPro" id="IPR036669">
    <property type="entry name" value="Amyloid_Cu-bd_sf"/>
</dbReference>
<dbReference type="InterPro" id="IPR013803">
    <property type="entry name" value="Amyloid_glyco_Abeta"/>
</dbReference>
<feature type="domain" description="E1" evidence="19">
    <location>
        <begin position="3"/>
        <end position="164"/>
    </location>
</feature>
<keyword evidence="22" id="KW-1185">Reference proteome</keyword>
<evidence type="ECO:0000256" key="4">
    <source>
        <dbReference type="ARBA" id="ARBA00022692"/>
    </source>
</evidence>
<evidence type="ECO:0000256" key="9">
    <source>
        <dbReference type="ARBA" id="ARBA00023008"/>
    </source>
</evidence>
<dbReference type="InterPro" id="IPR011178">
    <property type="entry name" value="Amyloid_glyco_Cu-bd"/>
</dbReference>
<dbReference type="GO" id="GO:0045121">
    <property type="term" value="C:membrane raft"/>
    <property type="evidence" value="ECO:0007669"/>
    <property type="project" value="TreeGrafter"/>
</dbReference>
<dbReference type="InterPro" id="IPR024329">
    <property type="entry name" value="Amyloid_glyco_E2_domain"/>
</dbReference>
<dbReference type="Gene3D" id="3.90.570.10">
    <property type="entry name" value="Amyloidogenic glycoprotein, heparin-binding domain"/>
    <property type="match status" value="1"/>
</dbReference>
<evidence type="ECO:0000256" key="14">
    <source>
        <dbReference type="ARBA" id="ARBA00053261"/>
    </source>
</evidence>
<comment type="function">
    <text evidence="14">Functional neuronal receptor which couples to intracellular signaling pathway through the GTP-binding protein G(O).</text>
</comment>
<dbReference type="GO" id="GO:0046914">
    <property type="term" value="F:transition metal ion binding"/>
    <property type="evidence" value="ECO:0007669"/>
    <property type="project" value="InterPro"/>
</dbReference>
<dbReference type="Gene3D" id="1.20.120.770">
    <property type="entry name" value="Amyloid precursor protein, E2 domain"/>
    <property type="match status" value="1"/>
</dbReference>
<dbReference type="Pfam" id="PF10515">
    <property type="entry name" value="APP_amyloid"/>
    <property type="match status" value="1"/>
</dbReference>
<feature type="disulfide bond" evidence="15">
    <location>
        <begin position="119"/>
        <end position="149"/>
    </location>
</feature>
<name>A0A8C5BIE9_GADMO</name>
<feature type="region of interest" description="GFLD subdomain" evidence="15">
    <location>
        <begin position="3"/>
        <end position="98"/>
    </location>
</feature>
<evidence type="ECO:0000256" key="11">
    <source>
        <dbReference type="ARBA" id="ARBA00023136"/>
    </source>
</evidence>
<dbReference type="GO" id="GO:0005102">
    <property type="term" value="F:signaling receptor binding"/>
    <property type="evidence" value="ECO:0007669"/>
    <property type="project" value="TreeGrafter"/>
</dbReference>
<dbReference type="PANTHER" id="PTHR23103">
    <property type="entry name" value="ALZHEIMER'S DISEASE BETA-AMYLOID RELATED"/>
    <property type="match status" value="1"/>
</dbReference>
<dbReference type="GO" id="GO:0005769">
    <property type="term" value="C:early endosome"/>
    <property type="evidence" value="ECO:0007669"/>
    <property type="project" value="TreeGrafter"/>
</dbReference>
<dbReference type="Proteomes" id="UP000694546">
    <property type="component" value="Chromosome 4"/>
</dbReference>
<dbReference type="Gene3D" id="2.30.29.30">
    <property type="entry name" value="Pleckstrin-homology domain (PH domain)/Phosphotyrosine-binding domain (PTB)"/>
    <property type="match status" value="1"/>
</dbReference>
<dbReference type="GO" id="GO:0010604">
    <property type="term" value="P:positive regulation of macromolecule metabolic process"/>
    <property type="evidence" value="ECO:0007669"/>
    <property type="project" value="UniProtKB-ARBA"/>
</dbReference>
<dbReference type="PANTHER" id="PTHR23103:SF7">
    <property type="entry name" value="AMYLOID-BETA PRECURSOR PROTEIN"/>
    <property type="match status" value="1"/>
</dbReference>
<keyword evidence="10 16" id="KW-0034">Amyloid</keyword>
<dbReference type="GeneTree" id="ENSGT00530000063252"/>
<feature type="disulfide bond" evidence="15">
    <location>
        <begin position="108"/>
        <end position="162"/>
    </location>
</feature>
<dbReference type="Ensembl" id="ENSGMOT00000025558.1">
    <property type="protein sequence ID" value="ENSGMOP00000046732.1"/>
    <property type="gene ID" value="ENSGMOG00000003156.2"/>
</dbReference>
<keyword evidence="13" id="KW-0325">Glycoprotein</keyword>
<dbReference type="InterPro" id="IPR019543">
    <property type="entry name" value="APP_amyloid_C"/>
</dbReference>
<dbReference type="InterPro" id="IPR008154">
    <property type="entry name" value="Amyloid_glyco_extra"/>
</dbReference>
<evidence type="ECO:0000256" key="12">
    <source>
        <dbReference type="ARBA" id="ARBA00023157"/>
    </source>
</evidence>
<evidence type="ECO:0000313" key="22">
    <source>
        <dbReference type="Proteomes" id="UP000694546"/>
    </source>
</evidence>
<feature type="region of interest" description="CuBD subdomain" evidence="15">
    <location>
        <begin position="106"/>
        <end position="164"/>
    </location>
</feature>
<keyword evidence="17" id="KW-0175">Coiled coil</keyword>
<evidence type="ECO:0000259" key="19">
    <source>
        <dbReference type="PROSITE" id="PS51869"/>
    </source>
</evidence>
<dbReference type="Pfam" id="PF03494">
    <property type="entry name" value="Beta-APP"/>
    <property type="match status" value="1"/>
</dbReference>
<evidence type="ECO:0000256" key="8">
    <source>
        <dbReference type="ARBA" id="ARBA00022989"/>
    </source>
</evidence>
<dbReference type="SUPFAM" id="SSF109843">
    <property type="entry name" value="CAPPD, an extracellular domain of amyloid beta A4 protein"/>
    <property type="match status" value="1"/>
</dbReference>
<dbReference type="Pfam" id="PF02177">
    <property type="entry name" value="APP_N"/>
    <property type="match status" value="1"/>
</dbReference>
<keyword evidence="4 16" id="KW-0812">Transmembrane</keyword>
<keyword evidence="8 16" id="KW-1133">Transmembrane helix</keyword>
<feature type="disulfide bond" evidence="15">
    <location>
        <begin position="133"/>
        <end position="161"/>
    </location>
</feature>
<evidence type="ECO:0000256" key="3">
    <source>
        <dbReference type="ARBA" id="ARBA00022690"/>
    </source>
</evidence>
<dbReference type="GO" id="GO:0005794">
    <property type="term" value="C:Golgi apparatus"/>
    <property type="evidence" value="ECO:0007669"/>
    <property type="project" value="TreeGrafter"/>
</dbReference>
<feature type="compositionally biased region" description="Acidic residues" evidence="18">
    <location>
        <begin position="204"/>
        <end position="218"/>
    </location>
</feature>
<evidence type="ECO:0000256" key="15">
    <source>
        <dbReference type="PROSITE-ProRule" id="PRU01217"/>
    </source>
</evidence>
<dbReference type="PRINTS" id="PR00203">
    <property type="entry name" value="AMYLOIDA4"/>
</dbReference>
<feature type="coiled-coil region" evidence="17">
    <location>
        <begin position="434"/>
        <end position="461"/>
    </location>
</feature>
<keyword evidence="3" id="KW-0646">Protease inhibitor</keyword>
<dbReference type="InterPro" id="IPR019745">
    <property type="entry name" value="Amyloid_glyco_intracell_CS"/>
</dbReference>
<comment type="caution">
    <text evidence="15">Lacks conserved residue(s) required for the propagation of feature annotation.</text>
</comment>
<dbReference type="GO" id="GO:0099503">
    <property type="term" value="C:secretory vesicle"/>
    <property type="evidence" value="ECO:0007669"/>
    <property type="project" value="UniProtKB-ARBA"/>
</dbReference>
<evidence type="ECO:0000256" key="7">
    <source>
        <dbReference type="ARBA" id="ARBA00022900"/>
    </source>
</evidence>
<evidence type="ECO:0000256" key="17">
    <source>
        <dbReference type="SAM" id="Coils"/>
    </source>
</evidence>
<evidence type="ECO:0000313" key="21">
    <source>
        <dbReference type="Ensembl" id="ENSGMOP00000046732.1"/>
    </source>
</evidence>
<dbReference type="PRINTS" id="PR00204">
    <property type="entry name" value="BETAAMYLOID"/>
</dbReference>
<comment type="subcellular location">
    <subcellularLocation>
        <location evidence="16">Cell membrane</location>
        <topology evidence="16">Single-pass type I membrane protein</topology>
    </subcellularLocation>
    <subcellularLocation>
        <location evidence="1">Membrane</location>
        <topology evidence="1">Single-pass type I membrane protein</topology>
    </subcellularLocation>
</comment>
<dbReference type="InterPro" id="IPR036176">
    <property type="entry name" value="E2_sf"/>
</dbReference>
<dbReference type="PROSITE" id="PS51869">
    <property type="entry name" value="APP_E1"/>
    <property type="match status" value="1"/>
</dbReference>
<dbReference type="SMART" id="SM00006">
    <property type="entry name" value="A4_EXTRA"/>
    <property type="match status" value="1"/>
</dbReference>
<dbReference type="InterPro" id="IPR008155">
    <property type="entry name" value="Amyloid_glyco"/>
</dbReference>
<sequence>MGLLAEPQVAMFCGKLNMHVNVQSGKWEHDPSGTKSCIANKEGILEYCQEVYPELQITNVVEANQPVGIPNWCKKGHKQCHRHLHIVVPYRCLVGEFVSDALLVPDKCKFLHQERMDQCESHLHWHTVAKESCGDRTMNLHDYGMLLPCGIDRFRGVEFVCCPAEEERDADSAERDGDDSDVWWGGAEADYSDNRYTPGAYMNGDEDDEDEDDEDDEPTTNVAMTTTTTTTTTTESIEEVVRVPTASPTTPDAVDHYLESAGDDNEHAHFQKAKESLEAKHRDRMAQVMREWDDAEKEAKSLQRSDKKAVIQRFQDKVDSLEQEAASERQQLVETHMARVEALLNDRRRLALESYLTSLQQEPPKPRHVFSLLKKYVRAEQKDRQHTLKHFEHVRMMDPKKAAQIRPQVLTHLRVIEERMNQSLGLLYKVPGVADDIQDQVELLQREQAEMAQQLANLQTDVRVSYGNDALMPDQEAGGPGEGAQGGLDLVYMLILLLSLSPVEPVDSRPNIERGQPTRPGLGVLTGMKMEVVPELRMEKEDRQTDFEVHHQKLVFFAEDVGSNKGAIIGLMVGGVVIATIIVITLVMLRKKQYTSIHHGVIEVDAAVTPEERHLSKMQQNGYENPTYKFFEQMHN</sequence>
<dbReference type="Gene3D" id="6.10.250.1670">
    <property type="match status" value="1"/>
</dbReference>
<dbReference type="SUPFAM" id="SSF56491">
    <property type="entry name" value="A heparin-binding domain"/>
    <property type="match status" value="1"/>
</dbReference>
<dbReference type="InterPro" id="IPR011993">
    <property type="entry name" value="PH-like_dom_sf"/>
</dbReference>
<dbReference type="GO" id="GO:0004867">
    <property type="term" value="F:serine-type endopeptidase inhibitor activity"/>
    <property type="evidence" value="ECO:0007669"/>
    <property type="project" value="UniProtKB-KW"/>
</dbReference>
<dbReference type="PROSITE" id="PS00319">
    <property type="entry name" value="APP_CUBD"/>
    <property type="match status" value="1"/>
</dbReference>
<keyword evidence="7" id="KW-0722">Serine protease inhibitor</keyword>
<dbReference type="InterPro" id="IPR015849">
    <property type="entry name" value="Amyloid_glyco_heparin-bd"/>
</dbReference>
<dbReference type="PROSITE" id="PS00320">
    <property type="entry name" value="APP_INTRA"/>
    <property type="match status" value="1"/>
</dbReference>
<keyword evidence="9" id="KW-0186">Copper</keyword>
<evidence type="ECO:0000256" key="1">
    <source>
        <dbReference type="ARBA" id="ARBA00004479"/>
    </source>
</evidence>
<reference evidence="21" key="2">
    <citation type="submission" date="2025-09" db="UniProtKB">
        <authorList>
            <consortium name="Ensembl"/>
        </authorList>
    </citation>
    <scope>IDENTIFICATION</scope>
</reference>
<dbReference type="GO" id="GO:0005886">
    <property type="term" value="C:plasma membrane"/>
    <property type="evidence" value="ECO:0007669"/>
    <property type="project" value="UniProtKB-SubCell"/>
</dbReference>
<keyword evidence="12 15" id="KW-1015">Disulfide bond</keyword>
<evidence type="ECO:0000256" key="10">
    <source>
        <dbReference type="ARBA" id="ARBA00023087"/>
    </source>
</evidence>
<keyword evidence="6" id="KW-0732">Signal</keyword>
<dbReference type="AlphaFoldDB" id="A0A8C5BIE9"/>
<dbReference type="GO" id="GO:0043005">
    <property type="term" value="C:neuron projection"/>
    <property type="evidence" value="ECO:0007669"/>
    <property type="project" value="UniProtKB-ARBA"/>
</dbReference>